<feature type="region of interest" description="Disordered" evidence="1">
    <location>
        <begin position="1131"/>
        <end position="1189"/>
    </location>
</feature>
<organism evidence="2 3">
    <name type="scientific">Platanthera guangdongensis</name>
    <dbReference type="NCBI Taxonomy" id="2320717"/>
    <lineage>
        <taxon>Eukaryota</taxon>
        <taxon>Viridiplantae</taxon>
        <taxon>Streptophyta</taxon>
        <taxon>Embryophyta</taxon>
        <taxon>Tracheophyta</taxon>
        <taxon>Spermatophyta</taxon>
        <taxon>Magnoliopsida</taxon>
        <taxon>Liliopsida</taxon>
        <taxon>Asparagales</taxon>
        <taxon>Orchidaceae</taxon>
        <taxon>Orchidoideae</taxon>
        <taxon>Orchideae</taxon>
        <taxon>Orchidinae</taxon>
        <taxon>Platanthera</taxon>
    </lineage>
</organism>
<feature type="compositionally biased region" description="Polar residues" evidence="1">
    <location>
        <begin position="1037"/>
        <end position="1048"/>
    </location>
</feature>
<feature type="compositionally biased region" description="Polar residues" evidence="1">
    <location>
        <begin position="633"/>
        <end position="655"/>
    </location>
</feature>
<reference evidence="2 3" key="1">
    <citation type="journal article" date="2022" name="Nat. Plants">
        <title>Genomes of leafy and leafless Platanthera orchids illuminate the evolution of mycoheterotrophy.</title>
        <authorList>
            <person name="Li M.H."/>
            <person name="Liu K.W."/>
            <person name="Li Z."/>
            <person name="Lu H.C."/>
            <person name="Ye Q.L."/>
            <person name="Zhang D."/>
            <person name="Wang J.Y."/>
            <person name="Li Y.F."/>
            <person name="Zhong Z.M."/>
            <person name="Liu X."/>
            <person name="Yu X."/>
            <person name="Liu D.K."/>
            <person name="Tu X.D."/>
            <person name="Liu B."/>
            <person name="Hao Y."/>
            <person name="Liao X.Y."/>
            <person name="Jiang Y.T."/>
            <person name="Sun W.H."/>
            <person name="Chen J."/>
            <person name="Chen Y.Q."/>
            <person name="Ai Y."/>
            <person name="Zhai J.W."/>
            <person name="Wu S.S."/>
            <person name="Zhou Z."/>
            <person name="Hsiao Y.Y."/>
            <person name="Wu W.L."/>
            <person name="Chen Y.Y."/>
            <person name="Lin Y.F."/>
            <person name="Hsu J.L."/>
            <person name="Li C.Y."/>
            <person name="Wang Z.W."/>
            <person name="Zhao X."/>
            <person name="Zhong W.Y."/>
            <person name="Ma X.K."/>
            <person name="Ma L."/>
            <person name="Huang J."/>
            <person name="Chen G.Z."/>
            <person name="Huang M.Z."/>
            <person name="Huang L."/>
            <person name="Peng D.H."/>
            <person name="Luo Y.B."/>
            <person name="Zou S.Q."/>
            <person name="Chen S.P."/>
            <person name="Lan S."/>
            <person name="Tsai W.C."/>
            <person name="Van de Peer Y."/>
            <person name="Liu Z.J."/>
        </authorList>
    </citation>
    <scope>NUCLEOTIDE SEQUENCE [LARGE SCALE GENOMIC DNA]</scope>
    <source>
        <strain evidence="2">Lor288</strain>
    </source>
</reference>
<feature type="compositionally biased region" description="Basic and acidic residues" evidence="1">
    <location>
        <begin position="1292"/>
        <end position="1303"/>
    </location>
</feature>
<proteinExistence type="predicted"/>
<feature type="compositionally biased region" description="Polar residues" evidence="1">
    <location>
        <begin position="1304"/>
        <end position="1320"/>
    </location>
</feature>
<keyword evidence="3" id="KW-1185">Reference proteome</keyword>
<evidence type="ECO:0000313" key="2">
    <source>
        <dbReference type="EMBL" id="KAK8964278.1"/>
    </source>
</evidence>
<feature type="region of interest" description="Disordered" evidence="1">
    <location>
        <begin position="631"/>
        <end position="700"/>
    </location>
</feature>
<feature type="region of interest" description="Disordered" evidence="1">
    <location>
        <begin position="159"/>
        <end position="180"/>
    </location>
</feature>
<feature type="compositionally biased region" description="Polar residues" evidence="1">
    <location>
        <begin position="1481"/>
        <end position="1493"/>
    </location>
</feature>
<feature type="compositionally biased region" description="Polar residues" evidence="1">
    <location>
        <begin position="1171"/>
        <end position="1186"/>
    </location>
</feature>
<dbReference type="PANTHER" id="PTHR31267">
    <property type="entry name" value="DENTIN SIALOPHOSPHOPROTEIN-LIKE PROTEIN"/>
    <property type="match status" value="1"/>
</dbReference>
<feature type="region of interest" description="Disordered" evidence="1">
    <location>
        <begin position="1466"/>
        <end position="1493"/>
    </location>
</feature>
<feature type="region of interest" description="Disordered" evidence="1">
    <location>
        <begin position="824"/>
        <end position="853"/>
    </location>
</feature>
<feature type="region of interest" description="Disordered" evidence="1">
    <location>
        <begin position="1013"/>
        <end position="1075"/>
    </location>
</feature>
<feature type="compositionally biased region" description="Polar residues" evidence="1">
    <location>
        <begin position="1136"/>
        <end position="1156"/>
    </location>
</feature>
<accession>A0ABR2MJV8</accession>
<protein>
    <submittedName>
        <fullName evidence="2">Uncharacterized protein</fullName>
    </submittedName>
</protein>
<dbReference type="PANTHER" id="PTHR31267:SF2">
    <property type="entry name" value="EXPRESSED PROTEIN"/>
    <property type="match status" value="1"/>
</dbReference>
<sequence>MSGNEITGIHNFFEENSSHQSQVVDSGCVVSNNNSWIGTHGLNRVTTSSDHTDTFGIGLSQFSLKQHFDTIQTKNQQLNLNELMHASSNLQGRSAQAKFQRESAIPNNNHSLMQRGLPNFGSQEGNSPGYGSGFPGSLEKPESAVSPVNFDFLRGHQQLSSQHPGLSQTQHRQQQGSNEMQWKQHLIAMQMQEIQRQQQLQQLQLGARQHNSFNQIYGATGQGGGNEFPAMLSGMPIANVSNYMPVDLMGFQSKSPSSSHMLSPGNMNWAQRNMQMMPGMPNGLMYSPEQGQPMLSMGYIPRQLDESLHGTPVSGGLGSLNHYFQLQGMSHDGTSVDLMSKLGENHAERTSMQSSGFNDFHSDQRPISNEGYSGASFVAGRQGAQGKTSFGNALVQNTNIAVMGSIHQPNHLTESAQVQEFQDGRQRNDWLGKSHESIVTEVTPHIARSLDPTEEKLLFGFDDGTTTSLGGSSNRVTGTYMNGYPMQNNDSLSVFPSLQSGTWSALVQEALEASSSDTGQHEEWSGLSLQKTDPKADNHLALFSDNGNRMLQSYHSASHSQQPIKYAYEQNERLEPDNSIQSFQQLPKENNEAQFPQDYQPYNFIGNSIEERKQQPSAPSNGVWTVQEHEQTMHSTDSAEIGSNSHRTQQHSWIHQQKMPFYNVNSQSGNKQSGWGAESPSSSGSRNFKNDENNDLNHYSRSNDVNTAMHMEMAHARSLGKVGENRDVGSFNSLGGSEPVKSEFNNRKMSGEQSYSANFPAFMNANSFRSNMVVNQQLLNRQPEDPLKRVAGHLFVKDKETNQITDPKQLNACLQDWDHSPGYTNTESGKAHGHAVGHLSTSHSTIDGRNESSDSLLAQNDHLHLTSGSQKLSDQSGQRSFGSRRFQFHPMGNLEINMEPTNQESNKSQLQGPAHPMTWGLKNQERENFGNSHVVGHAASSISVDVGKTSALAELQHTSTFSGHNQAIPSFGATTANYSQEKRVALPSQNVPMFFDKANHSDDPTSVAKLNISENISSSGIPEGVSSDGPTSHMRHSQGNPLQDSSSKLAHPSQRHSSTMHASAEGSHRAWSSSTTSAVVLPTIHETSQRENLDYKIHMSPQSSKDTLFSNTKGNPLGAIPNIRNQLFAQQQQQQSVSCPSRQAQFDPSVNHSFGNKVSVDGHPKHLHHPSAQSPCDRSPTNQTSLPAKVPDSRLNYFADGGAPMHSQFQSPEGGNSEMINVSSDRRNTIQLQQGVETVSANEPSVAPVASQQGHYSSIFNNVWRNAASHRPSGLQTQKFATNLLQAMNHLEPPHQNDQRSEKGGNSSEVGTCSTNSQQFAYEEESLLKSSNSEPKHGMGMDVSLRVSGPSFVQGQESKNHSDKNPTVSVVSSSVRSHPHDNKKGKHVEKQMERMNFTTVSPSNDDIQKHNYSLLQQMQAMKGADSDPSRVDSKRIKVTDMGCGEFDAVPQTENVKMLSFSSREIEERSGNASGHLITGDLASSSRGQDELQNSSLGRSALNLTAVNERRLINPQMAPSWFEQYETFKDNQASGASDILGSSQRSAKAATQNYFFSKTSEQLDNEGMLKRSCDNILENSSPTTLAADSHSSHLKLMVTDENSVPVRKKRKIARIDLLSWHKEVTQSSGSLQSFSLAKMKWAQATNRLIEKIEDDTETIDDVPSIIRSRKRLILVTQLMQQIFPPVPSKLLFEDSMMSYEKVIYYLTKLTLGEVCGVVSSLGSDSVSRILEKLNTPRKMREEMFSNIVENFVTRSKKLQSIFPRLDGGPSIVDYRMECQDVERGSIINRFAKFHGRGPTDGAEGSSALEAAPRRFFPQTSFTMLPMPKNIPDGVFCLSL</sequence>
<dbReference type="EMBL" id="JBBWWR010000007">
    <property type="protein sequence ID" value="KAK8964278.1"/>
    <property type="molecule type" value="Genomic_DNA"/>
</dbReference>
<feature type="region of interest" description="Disordered" evidence="1">
    <location>
        <begin position="1292"/>
        <end position="1389"/>
    </location>
</feature>
<name>A0ABR2MJV8_9ASPA</name>
<gene>
    <name evidence="2" type="ORF">KSP40_PGU019584</name>
</gene>
<evidence type="ECO:0000313" key="3">
    <source>
        <dbReference type="Proteomes" id="UP001412067"/>
    </source>
</evidence>
<evidence type="ECO:0000256" key="1">
    <source>
        <dbReference type="SAM" id="MobiDB-lite"/>
    </source>
</evidence>
<dbReference type="Proteomes" id="UP001412067">
    <property type="component" value="Unassembled WGS sequence"/>
</dbReference>
<feature type="compositionally biased region" description="Basic and acidic residues" evidence="1">
    <location>
        <begin position="1378"/>
        <end position="1389"/>
    </location>
</feature>
<comment type="caution">
    <text evidence="2">The sequence shown here is derived from an EMBL/GenBank/DDBJ whole genome shotgun (WGS) entry which is preliminary data.</text>
</comment>
<feature type="compositionally biased region" description="Polar residues" evidence="1">
    <location>
        <begin position="663"/>
        <end position="687"/>
    </location>
</feature>